<dbReference type="SUPFAM" id="SSF50475">
    <property type="entry name" value="FMN-binding split barrel"/>
    <property type="match status" value="1"/>
</dbReference>
<comment type="caution">
    <text evidence="1">The sequence shown here is derived from an EMBL/GenBank/DDBJ whole genome shotgun (WGS) entry which is preliminary data.</text>
</comment>
<proteinExistence type="predicted"/>
<evidence type="ECO:0000313" key="1">
    <source>
        <dbReference type="EMBL" id="KSU87903.1"/>
    </source>
</evidence>
<evidence type="ECO:0000313" key="2">
    <source>
        <dbReference type="Proteomes" id="UP000053681"/>
    </source>
</evidence>
<name>A0A0V8JLM1_9BACI</name>
<dbReference type="InterPro" id="IPR012349">
    <property type="entry name" value="Split_barrel_FMN-bd"/>
</dbReference>
<organism evidence="1 2">
    <name type="scientific">Priestia veravalensis</name>
    <dbReference type="NCBI Taxonomy" id="1414648"/>
    <lineage>
        <taxon>Bacteria</taxon>
        <taxon>Bacillati</taxon>
        <taxon>Bacillota</taxon>
        <taxon>Bacilli</taxon>
        <taxon>Bacillales</taxon>
        <taxon>Bacillaceae</taxon>
        <taxon>Priestia</taxon>
    </lineage>
</organism>
<reference evidence="1 2" key="1">
    <citation type="submission" date="2015-11" db="EMBL/GenBank/DDBJ databases">
        <title>Bacillus caseinolyticus sp nov.</title>
        <authorList>
            <person name="Dastager S.G."/>
            <person name="Mawlankar R."/>
        </authorList>
    </citation>
    <scope>NUCLEOTIDE SEQUENCE [LARGE SCALE GENOMIC DNA]</scope>
    <source>
        <strain evidence="1 2">SGD-V-76</strain>
    </source>
</reference>
<protein>
    <submittedName>
        <fullName evidence="1">Uncharacterized protein</fullName>
    </submittedName>
</protein>
<dbReference type="RefSeq" id="WP_025909111.1">
    <property type="nucleotide sequence ID" value="NZ_KQ758649.1"/>
</dbReference>
<sequence>MANEVESSLVEALYEELQAERFVTISTVDYETKGPNVSAISWIYAPTNQIIRFAVASKSRMVKDISQCKDVVVNLIANESCYAIKGSAIVVKERMENVPIKLTLIEVSIKEVRDVMFYGSKISTNPTYEKTYDPVAASKLDKQVMSALKQA</sequence>
<accession>A0A0V8JLM1</accession>
<dbReference type="Gene3D" id="2.30.110.10">
    <property type="entry name" value="Electron Transport, Fmn-binding Protein, Chain A"/>
    <property type="match status" value="1"/>
</dbReference>
<dbReference type="Proteomes" id="UP000053681">
    <property type="component" value="Unassembled WGS sequence"/>
</dbReference>
<dbReference type="AlphaFoldDB" id="A0A0V8JLM1"/>
<dbReference type="NCBIfam" id="NF005232">
    <property type="entry name" value="PRK06733.1"/>
    <property type="match status" value="1"/>
</dbReference>
<dbReference type="EMBL" id="LNQP01000033">
    <property type="protein sequence ID" value="KSU87903.1"/>
    <property type="molecule type" value="Genomic_DNA"/>
</dbReference>
<keyword evidence="2" id="KW-1185">Reference proteome</keyword>
<gene>
    <name evidence="1" type="ORF">AS180_10885</name>
</gene>